<evidence type="ECO:0000256" key="4">
    <source>
        <dbReference type="ARBA" id="ARBA00041057"/>
    </source>
</evidence>
<dbReference type="Gene3D" id="1.10.4080.10">
    <property type="entry name" value="ADP-ribosylation/Crystallin J1"/>
    <property type="match status" value="1"/>
</dbReference>
<evidence type="ECO:0000256" key="11">
    <source>
        <dbReference type="ARBA" id="ARBA00049015"/>
    </source>
</evidence>
<gene>
    <name evidence="13" type="ORF">LY90DRAFT_673906</name>
</gene>
<dbReference type="AlphaFoldDB" id="A0A1Y2B410"/>
<dbReference type="Proteomes" id="UP000193920">
    <property type="component" value="Unassembled WGS sequence"/>
</dbReference>
<keyword evidence="3 13" id="KW-0378">Hydrolase</keyword>
<dbReference type="GO" id="GO:0046872">
    <property type="term" value="F:metal ion binding"/>
    <property type="evidence" value="ECO:0007669"/>
    <property type="project" value="UniProtKB-KW"/>
</dbReference>
<feature type="binding site" evidence="12">
    <location>
        <position position="53"/>
    </location>
    <ligand>
        <name>Mg(2+)</name>
        <dbReference type="ChEBI" id="CHEBI:18420"/>
        <label>1</label>
    </ligand>
</feature>
<comment type="cofactor">
    <cofactor evidence="12">
        <name>Mg(2+)</name>
        <dbReference type="ChEBI" id="CHEBI:18420"/>
    </cofactor>
    <text evidence="12">Binds 2 magnesium ions per subunit.</text>
</comment>
<evidence type="ECO:0000256" key="3">
    <source>
        <dbReference type="ARBA" id="ARBA00022801"/>
    </source>
</evidence>
<keyword evidence="12" id="KW-0460">Magnesium</keyword>
<feature type="binding site" evidence="12">
    <location>
        <position position="265"/>
    </location>
    <ligand>
        <name>Mg(2+)</name>
        <dbReference type="ChEBI" id="CHEBI:18420"/>
        <label>1</label>
    </ligand>
</feature>
<proteinExistence type="inferred from homology"/>
<evidence type="ECO:0000256" key="7">
    <source>
        <dbReference type="ARBA" id="ARBA00042722"/>
    </source>
</evidence>
<reference evidence="13 14" key="1">
    <citation type="submission" date="2016-08" db="EMBL/GenBank/DDBJ databases">
        <title>A Parts List for Fungal Cellulosomes Revealed by Comparative Genomics.</title>
        <authorList>
            <consortium name="DOE Joint Genome Institute"/>
            <person name="Haitjema C.H."/>
            <person name="Gilmore S.P."/>
            <person name="Henske J.K."/>
            <person name="Solomon K.V."/>
            <person name="De Groot R."/>
            <person name="Kuo A."/>
            <person name="Mondo S.J."/>
            <person name="Salamov A.A."/>
            <person name="Labutti K."/>
            <person name="Zhao Z."/>
            <person name="Chiniquy J."/>
            <person name="Barry K."/>
            <person name="Brewer H.M."/>
            <person name="Purvine S.O."/>
            <person name="Wright A.T."/>
            <person name="Boxma B."/>
            <person name="Van Alen T."/>
            <person name="Hackstein J.H."/>
            <person name="Baker S.E."/>
            <person name="Grigoriev I.V."/>
            <person name="O'Malley M.A."/>
        </authorList>
    </citation>
    <scope>NUCLEOTIDE SEQUENCE [LARGE SCALE GENOMIC DNA]</scope>
    <source>
        <strain evidence="13 14">G1</strain>
    </source>
</reference>
<evidence type="ECO:0000256" key="8">
    <source>
        <dbReference type="ARBA" id="ARBA00042850"/>
    </source>
</evidence>
<evidence type="ECO:0000256" key="2">
    <source>
        <dbReference type="ARBA" id="ARBA00012255"/>
    </source>
</evidence>
<dbReference type="InterPro" id="IPR005502">
    <property type="entry name" value="Ribosyl_crysJ1"/>
</dbReference>
<evidence type="ECO:0000256" key="10">
    <source>
        <dbReference type="ARBA" id="ARBA00043193"/>
    </source>
</evidence>
<feature type="binding site" evidence="12">
    <location>
        <position position="52"/>
    </location>
    <ligand>
        <name>Mg(2+)</name>
        <dbReference type="ChEBI" id="CHEBI:18420"/>
        <label>1</label>
    </ligand>
</feature>
<evidence type="ECO:0000256" key="12">
    <source>
        <dbReference type="PIRSR" id="PIRSR605502-1"/>
    </source>
</evidence>
<dbReference type="EMBL" id="MCOG01000179">
    <property type="protein sequence ID" value="ORY29573.1"/>
    <property type="molecule type" value="Genomic_DNA"/>
</dbReference>
<dbReference type="InterPro" id="IPR050792">
    <property type="entry name" value="ADP-ribosylglycohydrolase"/>
</dbReference>
<evidence type="ECO:0000313" key="13">
    <source>
        <dbReference type="EMBL" id="ORY29573.1"/>
    </source>
</evidence>
<dbReference type="EC" id="3.2.1.143" evidence="2"/>
<comment type="catalytic activity">
    <reaction evidence="11">
        <text>alpha-NAD(+) + H2O = ADP-D-ribose + nicotinamide + H(+)</text>
        <dbReference type="Rhea" id="RHEA:68792"/>
        <dbReference type="ChEBI" id="CHEBI:15377"/>
        <dbReference type="ChEBI" id="CHEBI:15378"/>
        <dbReference type="ChEBI" id="CHEBI:17154"/>
        <dbReference type="ChEBI" id="CHEBI:57967"/>
        <dbReference type="ChEBI" id="CHEBI:77017"/>
    </reaction>
</comment>
<evidence type="ECO:0000256" key="5">
    <source>
        <dbReference type="ARBA" id="ARBA00042398"/>
    </source>
</evidence>
<dbReference type="PANTHER" id="PTHR16222">
    <property type="entry name" value="ADP-RIBOSYLGLYCOHYDROLASE"/>
    <property type="match status" value="1"/>
</dbReference>
<evidence type="ECO:0000313" key="14">
    <source>
        <dbReference type="Proteomes" id="UP000193920"/>
    </source>
</evidence>
<evidence type="ECO:0000256" key="1">
    <source>
        <dbReference type="ARBA" id="ARBA00010702"/>
    </source>
</evidence>
<dbReference type="SUPFAM" id="SSF101478">
    <property type="entry name" value="ADP-ribosylglycohydrolase"/>
    <property type="match status" value="1"/>
</dbReference>
<feature type="binding site" evidence="12">
    <location>
        <position position="263"/>
    </location>
    <ligand>
        <name>Mg(2+)</name>
        <dbReference type="ChEBI" id="CHEBI:18420"/>
        <label>1</label>
    </ligand>
</feature>
<organism evidence="13 14">
    <name type="scientific">Neocallimastix californiae</name>
    <dbReference type="NCBI Taxonomy" id="1754190"/>
    <lineage>
        <taxon>Eukaryota</taxon>
        <taxon>Fungi</taxon>
        <taxon>Fungi incertae sedis</taxon>
        <taxon>Chytridiomycota</taxon>
        <taxon>Chytridiomycota incertae sedis</taxon>
        <taxon>Neocallimastigomycetes</taxon>
        <taxon>Neocallimastigales</taxon>
        <taxon>Neocallimastigaceae</taxon>
        <taxon>Neocallimastix</taxon>
    </lineage>
</organism>
<dbReference type="InterPro" id="IPR036705">
    <property type="entry name" value="Ribosyl_crysJ1_sf"/>
</dbReference>
<protein>
    <recommendedName>
        <fullName evidence="4">ADP-ribosylhydrolase ARH3</fullName>
        <ecNumber evidence="2">3.2.1.143</ecNumber>
    </recommendedName>
    <alternativeName>
        <fullName evidence="5">ADP-ribose glycohydrolase ARH3</fullName>
    </alternativeName>
    <alternativeName>
        <fullName evidence="6">ADP-ribosylhydrolase 3</fullName>
    </alternativeName>
    <alternativeName>
        <fullName evidence="9">O-acetyl-ADP-ribose deacetylase ARH3</fullName>
    </alternativeName>
    <alternativeName>
        <fullName evidence="10">Poly(ADP-ribose) glycohydrolase ARH3</fullName>
    </alternativeName>
    <alternativeName>
        <fullName evidence="8">[Protein ADP-ribosylarginine] hydrolase-like protein 2</fullName>
    </alternativeName>
    <alternativeName>
        <fullName evidence="7">[Protein ADP-ribosylserine] hydrolase</fullName>
    </alternativeName>
</protein>
<evidence type="ECO:0000256" key="6">
    <source>
        <dbReference type="ARBA" id="ARBA00042471"/>
    </source>
</evidence>
<name>A0A1Y2B410_9FUNG</name>
<feature type="binding site" evidence="12">
    <location>
        <position position="266"/>
    </location>
    <ligand>
        <name>Mg(2+)</name>
        <dbReference type="ChEBI" id="CHEBI:18420"/>
        <label>1</label>
    </ligand>
</feature>
<feature type="binding site" evidence="12">
    <location>
        <position position="51"/>
    </location>
    <ligand>
        <name>Mg(2+)</name>
        <dbReference type="ChEBI" id="CHEBI:18420"/>
        <label>1</label>
    </ligand>
</feature>
<dbReference type="STRING" id="1754190.A0A1Y2B410"/>
<dbReference type="Pfam" id="PF03747">
    <property type="entry name" value="ADP_ribosyl_GH"/>
    <property type="match status" value="1"/>
</dbReference>
<keyword evidence="12" id="KW-0479">Metal-binding</keyword>
<dbReference type="GO" id="GO:0004649">
    <property type="term" value="F:poly(ADP-ribose) glycohydrolase activity"/>
    <property type="evidence" value="ECO:0007669"/>
    <property type="project" value="UniProtKB-EC"/>
</dbReference>
<dbReference type="OrthoDB" id="2021138at2759"/>
<comment type="similarity">
    <text evidence="1">Belongs to the ADP-ribosylglycohydrolase family.</text>
</comment>
<comment type="caution">
    <text evidence="13">The sequence shown here is derived from an EMBL/GenBank/DDBJ whole genome shotgun (WGS) entry which is preliminary data.</text>
</comment>
<accession>A0A1Y2B410</accession>
<sequence length="310" mass="35147">MNKIKDGLYGFVVGDALGVPVEFCNRVFLRTKPIEEMTGYGTHKVPEGVWSDDTSMTLATMDSIIQKGVVDYNDIAEKFCSWLYNAKYTATNLVFDSGITTQKALNLYSKNKQDATQCGGKNIRDNGNGSLMRILPIAYYCYYKHLCDSEILEIVKNTSSITHAHEISIMGCYIYVHYVINLLNGKNKKDSYKAIQKMDYSMFQEETRKNYNRIIKQDISILKEDEIKSTGFVVYSLEASLWAILKNNKLKDTILMAINLGNDTDTIGAITGSLAGIIYSYNEIPKSWIEKLKNKELLDKLITNFCSVLR</sequence>
<dbReference type="PANTHER" id="PTHR16222:SF24">
    <property type="entry name" value="ADP-RIBOSYLHYDROLASE ARH3"/>
    <property type="match status" value="1"/>
</dbReference>
<keyword evidence="14" id="KW-1185">Reference proteome</keyword>
<evidence type="ECO:0000256" key="9">
    <source>
        <dbReference type="ARBA" id="ARBA00043187"/>
    </source>
</evidence>